<evidence type="ECO:0000259" key="6">
    <source>
        <dbReference type="Pfam" id="PF00550"/>
    </source>
</evidence>
<feature type="domain" description="Carrier" evidence="6">
    <location>
        <begin position="616"/>
        <end position="663"/>
    </location>
</feature>
<dbReference type="InterPro" id="IPR009081">
    <property type="entry name" value="PP-bd_ACP"/>
</dbReference>
<dbReference type="SUPFAM" id="SSF56801">
    <property type="entry name" value="Acetyl-CoA synthetase-like"/>
    <property type="match status" value="1"/>
</dbReference>
<dbReference type="Gene3D" id="3.40.50.12780">
    <property type="entry name" value="N-terminal domain of ligase-like"/>
    <property type="match status" value="1"/>
</dbReference>
<dbReference type="Pfam" id="PF00501">
    <property type="entry name" value="AMP-binding"/>
    <property type="match status" value="1"/>
</dbReference>
<dbReference type="Gene3D" id="3.40.50.720">
    <property type="entry name" value="NAD(P)-binding Rossmann-like Domain"/>
    <property type="match status" value="1"/>
</dbReference>
<accession>A0A9W9LT29</accession>
<sequence>MATITTEDAQDSVLSNDDWRQLLRWNRPLPESVETCIDCEIQKHVHSNPCKIAISTSEGDTTYGELEQLANGLACLLRECGIRQESIVPLCFSKSKWMIIAMLAVLKAGGAFLALDPKDPPARRQYMLSQSSATVIVSAPEHATLFEGIDARLLELPETANLESNDINGCLGNTNGELPPGDPRGAAYVIFTSGSTGNPKGVIIEHMSFCSGLRIHAPAQYISSSSRVLQFAAYTHDTSIVEILTTLCVGGTICSPSEHERMQSLCEFINQKAVTWAVLTPSFITAIRPEDVPTLEVVVLAGERLIQSNIEVWSQSVRLLSGYGVSECSVITTISCPADINRRASNIGTPAGGVCWIVDPKDSDRLMPIGQVGEILVEGPTVGRGYINSPTATQQSFIRSPKWLLPLVRDVERESYRVYRTGDLGVQNPDGSIDFISRKDSQVKVLGRRTELGEIEHCIAAQRDVRLCAVVYPAEGRYARCLVALVELHSFANQADETEFQKEKTSRDTSIELLSEDTGHIAQKVRQELPTYMAPSVWLVTRRLPRLPSAKLDRRTISNWLASIPASSIDDNEYPAIPHGDDTACQVALLVGFISQFSTCAGKNTKQNDVLHENARDIPFRQQGIDSIKAITLMRAIYHQFDVKLPVESLLEDAACPTSVSKWIREAKESNKTNYLPNSVDFAAEFEDAKCDLATQVQAAPSRAQSPSQNGIKHVFLTGATGFLGLAIMHRLLTIQSDVKISVLVRGSSAAGALQRIQDRAAAEGWWSQAFGDRIEIWLGDLALPWLGLDDVKRRRLAGLGDSADQIDAIIHNGAQVNWSQGAKALWPVNVGATQLLLEYAFQSPFTSRFVYISGGIRVTDCTAIEQQVSGAPEGYSQTKLFSQALVQDAARLASEKWKCKCLDLSVIKPAFIIDDAERAESNTRDYLWRYIASVAAMGVYDASTIDAHVALSTVTMVAGQIVARLEDMPATNFGMLQMECGLSEGTIWDITSSVLRRRLEPVDHETWSTRLKEFLDTYGEAAPLWPLQVTLVGQDYRLGSMLAVGEAKKTARAEVSLRLRRAMEKNIRHLLGAIDDIPAATESLVSHVTGHFS</sequence>
<evidence type="ECO:0000256" key="1">
    <source>
        <dbReference type="ARBA" id="ARBA00022450"/>
    </source>
</evidence>
<dbReference type="PANTHER" id="PTHR44845:SF4">
    <property type="entry name" value="NONRIBOSOMAL PEPTIDE SYNTHASE INPA"/>
    <property type="match status" value="1"/>
</dbReference>
<dbReference type="OrthoDB" id="416786at2759"/>
<dbReference type="Pfam" id="PF07993">
    <property type="entry name" value="NAD_binding_4"/>
    <property type="match status" value="1"/>
</dbReference>
<keyword evidence="2" id="KW-0597">Phosphoprotein</keyword>
<proteinExistence type="predicted"/>
<evidence type="ECO:0000256" key="2">
    <source>
        <dbReference type="ARBA" id="ARBA00022553"/>
    </source>
</evidence>
<dbReference type="GO" id="GO:0016874">
    <property type="term" value="F:ligase activity"/>
    <property type="evidence" value="ECO:0007669"/>
    <property type="project" value="UniProtKB-KW"/>
</dbReference>
<evidence type="ECO:0000259" key="7">
    <source>
        <dbReference type="Pfam" id="PF07993"/>
    </source>
</evidence>
<evidence type="ECO:0000313" key="8">
    <source>
        <dbReference type="EMBL" id="KAJ5175698.1"/>
    </source>
</evidence>
<reference evidence="8" key="2">
    <citation type="journal article" date="2023" name="IMA Fungus">
        <title>Comparative genomic study of the Penicillium genus elucidates a diverse pangenome and 15 lateral gene transfer events.</title>
        <authorList>
            <person name="Petersen C."/>
            <person name="Sorensen T."/>
            <person name="Nielsen M.R."/>
            <person name="Sondergaard T.E."/>
            <person name="Sorensen J.L."/>
            <person name="Fitzpatrick D.A."/>
            <person name="Frisvad J.C."/>
            <person name="Nielsen K.L."/>
        </authorList>
    </citation>
    <scope>NUCLEOTIDE SEQUENCE</scope>
    <source>
        <strain evidence="8">IBT 26290</strain>
    </source>
</reference>
<keyword evidence="3" id="KW-0436">Ligase</keyword>
<dbReference type="CDD" id="cd05918">
    <property type="entry name" value="A_NRPS_SidN3_like"/>
    <property type="match status" value="1"/>
</dbReference>
<dbReference type="RefSeq" id="XP_056547306.1">
    <property type="nucleotide sequence ID" value="XM_056683700.1"/>
</dbReference>
<dbReference type="NCBIfam" id="TIGR01733">
    <property type="entry name" value="AA-adenyl-dom"/>
    <property type="match status" value="1"/>
</dbReference>
<dbReference type="SUPFAM" id="SSF47336">
    <property type="entry name" value="ACP-like"/>
    <property type="match status" value="1"/>
</dbReference>
<evidence type="ECO:0000256" key="3">
    <source>
        <dbReference type="ARBA" id="ARBA00022598"/>
    </source>
</evidence>
<dbReference type="PANTHER" id="PTHR44845">
    <property type="entry name" value="CARRIER DOMAIN-CONTAINING PROTEIN"/>
    <property type="match status" value="1"/>
</dbReference>
<gene>
    <name evidence="8" type="ORF">N7482_001575</name>
</gene>
<organism evidence="8 9">
    <name type="scientific">Penicillium canariense</name>
    <dbReference type="NCBI Taxonomy" id="189055"/>
    <lineage>
        <taxon>Eukaryota</taxon>
        <taxon>Fungi</taxon>
        <taxon>Dikarya</taxon>
        <taxon>Ascomycota</taxon>
        <taxon>Pezizomycotina</taxon>
        <taxon>Eurotiomycetes</taxon>
        <taxon>Eurotiomycetidae</taxon>
        <taxon>Eurotiales</taxon>
        <taxon>Aspergillaceae</taxon>
        <taxon>Penicillium</taxon>
    </lineage>
</organism>
<dbReference type="InterPro" id="IPR036291">
    <property type="entry name" value="NAD(P)-bd_dom_sf"/>
</dbReference>
<dbReference type="InterPro" id="IPR036736">
    <property type="entry name" value="ACP-like_sf"/>
</dbReference>
<evidence type="ECO:0000256" key="4">
    <source>
        <dbReference type="ARBA" id="ARBA00022737"/>
    </source>
</evidence>
<reference evidence="8" key="1">
    <citation type="submission" date="2022-11" db="EMBL/GenBank/DDBJ databases">
        <authorList>
            <person name="Petersen C."/>
        </authorList>
    </citation>
    <scope>NUCLEOTIDE SEQUENCE</scope>
    <source>
        <strain evidence="8">IBT 26290</strain>
    </source>
</reference>
<keyword evidence="4" id="KW-0677">Repeat</keyword>
<dbReference type="InterPro" id="IPR013120">
    <property type="entry name" value="FAR_NAD-bd"/>
</dbReference>
<keyword evidence="9" id="KW-1185">Reference proteome</keyword>
<dbReference type="SUPFAM" id="SSF51735">
    <property type="entry name" value="NAD(P)-binding Rossmann-fold domains"/>
    <property type="match status" value="1"/>
</dbReference>
<dbReference type="InterPro" id="IPR020845">
    <property type="entry name" value="AMP-binding_CS"/>
</dbReference>
<dbReference type="Proteomes" id="UP001149163">
    <property type="component" value="Unassembled WGS sequence"/>
</dbReference>
<dbReference type="AlphaFoldDB" id="A0A9W9LT29"/>
<dbReference type="InterPro" id="IPR010071">
    <property type="entry name" value="AA_adenyl_dom"/>
</dbReference>
<dbReference type="GO" id="GO:0044550">
    <property type="term" value="P:secondary metabolite biosynthetic process"/>
    <property type="evidence" value="ECO:0007669"/>
    <property type="project" value="UniProtKB-ARBA"/>
</dbReference>
<feature type="domain" description="AMP-dependent synthetase/ligase" evidence="5">
    <location>
        <begin position="42"/>
        <end position="386"/>
    </location>
</feature>
<dbReference type="EMBL" id="JAPQKN010000001">
    <property type="protein sequence ID" value="KAJ5175698.1"/>
    <property type="molecule type" value="Genomic_DNA"/>
</dbReference>
<dbReference type="FunFam" id="3.40.50.980:FF:000001">
    <property type="entry name" value="Non-ribosomal peptide synthetase"/>
    <property type="match status" value="1"/>
</dbReference>
<dbReference type="Gene3D" id="3.30.300.30">
    <property type="match status" value="1"/>
</dbReference>
<keyword evidence="1" id="KW-0596">Phosphopantetheine</keyword>
<dbReference type="Gene3D" id="1.10.1200.10">
    <property type="entry name" value="ACP-like"/>
    <property type="match status" value="1"/>
</dbReference>
<name>A0A9W9LT29_9EURO</name>
<comment type="caution">
    <text evidence="8">The sequence shown here is derived from an EMBL/GenBank/DDBJ whole genome shotgun (WGS) entry which is preliminary data.</text>
</comment>
<dbReference type="InterPro" id="IPR042099">
    <property type="entry name" value="ANL_N_sf"/>
</dbReference>
<feature type="domain" description="Thioester reductase (TE)" evidence="7">
    <location>
        <begin position="717"/>
        <end position="959"/>
    </location>
</feature>
<evidence type="ECO:0000259" key="5">
    <source>
        <dbReference type="Pfam" id="PF00501"/>
    </source>
</evidence>
<dbReference type="InterPro" id="IPR000873">
    <property type="entry name" value="AMP-dep_synth/lig_dom"/>
</dbReference>
<evidence type="ECO:0008006" key="10">
    <source>
        <dbReference type="Google" id="ProtNLM"/>
    </source>
</evidence>
<evidence type="ECO:0000313" key="9">
    <source>
        <dbReference type="Proteomes" id="UP001149163"/>
    </source>
</evidence>
<dbReference type="InterPro" id="IPR045851">
    <property type="entry name" value="AMP-bd_C_sf"/>
</dbReference>
<dbReference type="GeneID" id="81422876"/>
<protein>
    <recommendedName>
        <fullName evidence="10">Carrier domain-containing protein</fullName>
    </recommendedName>
</protein>
<dbReference type="Pfam" id="PF00550">
    <property type="entry name" value="PP-binding"/>
    <property type="match status" value="1"/>
</dbReference>
<dbReference type="PROSITE" id="PS00455">
    <property type="entry name" value="AMP_BINDING"/>
    <property type="match status" value="1"/>
</dbReference>